<sequence>MSRSTTDMTVSEAQQMLADIAAVEDADENLLREGTEGILSFPSLSRCGINQDKEQVLRTYINGDKARLDDRDDSLESEAGQASNPDDDLDLEYTADLDTPQVRAMLMRYTLAPIIADREYRKQIEYQEDGGIIYCTKCDQFPQYQSNRRIFKSRRSLNRHLPDHTEWHDLELRMKAKQGKQYGCPAMSCQKGFESIAETKAHCLSEKCPEQKGFQTMKDTDDKRRAFRAETEGSRKTPRLRDREAILRNSARALASMDKESVIQHAHYYKLPEEEIQPNVIDRFVEMANTLGKDWLGED</sequence>
<dbReference type="Proteomes" id="UP000663850">
    <property type="component" value="Unassembled WGS sequence"/>
</dbReference>
<organism evidence="2 3">
    <name type="scientific">Rhizoctonia solani</name>
    <dbReference type="NCBI Taxonomy" id="456999"/>
    <lineage>
        <taxon>Eukaryota</taxon>
        <taxon>Fungi</taxon>
        <taxon>Dikarya</taxon>
        <taxon>Basidiomycota</taxon>
        <taxon>Agaricomycotina</taxon>
        <taxon>Agaricomycetes</taxon>
        <taxon>Cantharellales</taxon>
        <taxon>Ceratobasidiaceae</taxon>
        <taxon>Rhizoctonia</taxon>
    </lineage>
</organism>
<dbReference type="EMBL" id="CAJMWZ010000301">
    <property type="protein sequence ID" value="CAE6416348.1"/>
    <property type="molecule type" value="Genomic_DNA"/>
</dbReference>
<name>A0A8H2X5Z4_9AGAM</name>
<reference evidence="2" key="1">
    <citation type="submission" date="2021-01" db="EMBL/GenBank/DDBJ databases">
        <authorList>
            <person name="Kaushik A."/>
        </authorList>
    </citation>
    <scope>NUCLEOTIDE SEQUENCE</scope>
    <source>
        <strain evidence="2">Type strain: AG8-Rh-89/</strain>
    </source>
</reference>
<evidence type="ECO:0000313" key="3">
    <source>
        <dbReference type="Proteomes" id="UP000663850"/>
    </source>
</evidence>
<comment type="caution">
    <text evidence="2">The sequence shown here is derived from an EMBL/GenBank/DDBJ whole genome shotgun (WGS) entry which is preliminary data.</text>
</comment>
<evidence type="ECO:0000256" key="1">
    <source>
        <dbReference type="SAM" id="MobiDB-lite"/>
    </source>
</evidence>
<proteinExistence type="predicted"/>
<protein>
    <submittedName>
        <fullName evidence="2">Uncharacterized protein</fullName>
    </submittedName>
</protein>
<accession>A0A8H2X5Z4</accession>
<evidence type="ECO:0000313" key="2">
    <source>
        <dbReference type="EMBL" id="CAE6416348.1"/>
    </source>
</evidence>
<dbReference type="AlphaFoldDB" id="A0A8H2X5Z4"/>
<feature type="region of interest" description="Disordered" evidence="1">
    <location>
        <begin position="68"/>
        <end position="91"/>
    </location>
</feature>
<gene>
    <name evidence="2" type="ORF">RDB_LOCUS5896</name>
</gene>